<dbReference type="STRING" id="1235802.C823_03978"/>
<dbReference type="HOGENOM" id="CLU_1599655_0_0_9"/>
<dbReference type="Proteomes" id="UP000012589">
    <property type="component" value="Unassembled WGS sequence"/>
</dbReference>
<dbReference type="OrthoDB" id="9788304at2"/>
<proteinExistence type="predicted"/>
<dbReference type="PATRIC" id="fig|1235802.3.peg.4208"/>
<comment type="caution">
    <text evidence="2">The sequence shown here is derived from an EMBL/GenBank/DDBJ whole genome shotgun (WGS) entry which is preliminary data.</text>
</comment>
<protein>
    <recommendedName>
        <fullName evidence="1">DZANK-type domain-containing protein</fullName>
    </recommendedName>
</protein>
<reference evidence="2 3" key="1">
    <citation type="journal article" date="2014" name="Genome Announc.">
        <title>Draft genome sequences of the altered schaedler flora, a defined bacterial community from gnotobiotic mice.</title>
        <authorList>
            <person name="Wannemuehler M.J."/>
            <person name="Overstreet A.M."/>
            <person name="Ward D.V."/>
            <person name="Phillips G.J."/>
        </authorList>
    </citation>
    <scope>NUCLEOTIDE SEQUENCE [LARGE SCALE GENOMIC DNA]</scope>
    <source>
        <strain evidence="2 3">ASF492</strain>
    </source>
</reference>
<organism evidence="2 3">
    <name type="scientific">Eubacterium plexicaudatum ASF492</name>
    <dbReference type="NCBI Taxonomy" id="1235802"/>
    <lineage>
        <taxon>Bacteria</taxon>
        <taxon>Bacillati</taxon>
        <taxon>Bacillota</taxon>
        <taxon>Clostridia</taxon>
        <taxon>Eubacteriales</taxon>
        <taxon>Eubacteriaceae</taxon>
        <taxon>Eubacterium</taxon>
    </lineage>
</organism>
<dbReference type="Pfam" id="PF12773">
    <property type="entry name" value="DZR"/>
    <property type="match status" value="1"/>
</dbReference>
<gene>
    <name evidence="2" type="ORF">C823_03978</name>
</gene>
<feature type="domain" description="DZANK-type" evidence="1">
    <location>
        <begin position="81"/>
        <end position="172"/>
    </location>
</feature>
<evidence type="ECO:0000259" key="1">
    <source>
        <dbReference type="Pfam" id="PF12773"/>
    </source>
</evidence>
<dbReference type="EMBL" id="AQFT01000120">
    <property type="protein sequence ID" value="EMZ22597.1"/>
    <property type="molecule type" value="Genomic_DNA"/>
</dbReference>
<evidence type="ECO:0000313" key="2">
    <source>
        <dbReference type="EMBL" id="EMZ22597.1"/>
    </source>
</evidence>
<dbReference type="AlphaFoldDB" id="N1ZZW5"/>
<keyword evidence="3" id="KW-1185">Reference proteome</keyword>
<evidence type="ECO:0000313" key="3">
    <source>
        <dbReference type="Proteomes" id="UP000012589"/>
    </source>
</evidence>
<accession>N1ZZW5</accession>
<sequence length="177" mass="18939">MKLFGAKEPTEMDRVMENIRQVEAEIQQKIFQLGQAYYTDHRANDYGDGKYVPLIDQINKLDLNRNGFYKNKLRLEGQMMCENCRALIPYGSTFCNVCGKRADVRQAGEPAGGNVSSAVVTGSAADSSLAADAGNAAEMGTAAASFPGAGVRTCMGCGAVLEPDSMFCTSCGQKVEA</sequence>
<name>N1ZZW5_9FIRM</name>
<dbReference type="InterPro" id="IPR025874">
    <property type="entry name" value="DZR"/>
</dbReference>